<evidence type="ECO:0000256" key="10">
    <source>
        <dbReference type="ARBA" id="ARBA00023145"/>
    </source>
</evidence>
<evidence type="ECO:0000256" key="4">
    <source>
        <dbReference type="ARBA" id="ARBA00013207"/>
    </source>
</evidence>
<dbReference type="InterPro" id="IPR033876">
    <property type="entry name" value="SAP-like"/>
</dbReference>
<comment type="subcellular location">
    <subcellularLocation>
        <location evidence="2">Secreted</location>
    </subcellularLocation>
</comment>
<sequence length="566" mass="59987">MKVSTLLGPIALAAFAVGENPSIFKIDFNVLRGNSKRDLSFEGERPNFVKRDGSAEMELQNERTFYLANLKVGSNKDEVGVLVDTGSSDLWMMSHDLSCEAPSGSSKRDVIVDSKFPKVKADGGKDKMVDNKNEGHAKHVSKSSEDVVTKSADGNNKAFWDFGGSDSTTMVTVSPEGTGSGGGGSGSSSKSAGGATTNTCTSYGSFKTEGSDTFNRNSSAEAFSISYADGTDANGIWGTDDVRFGDITVKDLSFAIANETSSNVGVLGIGLSGLETTYSNSYGGNYQYENLPLKLKSQGTIEKAAYSVYLGEKDAKAGSILFGAVDSAKYTGDLQTVQIVNTMKSYGYSEAIKLEIIVSGLTFNDSGSEIDLTSSDHTAVLDTGSTYSYFPSSLLKVVGETLNGQYSSSLGAYIVDCVDDDSYYFTIDFSGAKIQVPLSNLVTQYSSNRCFLSILPQTGADYILFGDNVLRSAYLVYDLEDFEISLAQVKYTSDEDISTISSSVPNAKNAPGYSSTAISTSTDETGSITTSNYGSDKKSGASINKLSMIKLYGLIIGMGLLVGVSV</sequence>
<dbReference type="STRING" id="284592.Q6BY74"/>
<dbReference type="FunCoup" id="Q6BY74">
    <property type="interactions" value="368"/>
</dbReference>
<evidence type="ECO:0000256" key="11">
    <source>
        <dbReference type="ARBA" id="ARBA00023157"/>
    </source>
</evidence>
<dbReference type="OMA" id="IWGYDDV"/>
<feature type="active site" evidence="12">
    <location>
        <position position="84"/>
    </location>
</feature>
<dbReference type="InterPro" id="IPR033121">
    <property type="entry name" value="PEPTIDASE_A1"/>
</dbReference>
<dbReference type="MEROPS" id="A01.067"/>
<keyword evidence="10" id="KW-0865">Zymogen</keyword>
<dbReference type="AlphaFoldDB" id="Q6BY74"/>
<accession>Q6BY74</accession>
<feature type="compositionally biased region" description="Polar residues" evidence="14">
    <location>
        <begin position="512"/>
        <end position="534"/>
    </location>
</feature>
<dbReference type="InParanoid" id="Q6BY74"/>
<dbReference type="OrthoDB" id="771136at2759"/>
<dbReference type="EC" id="3.4.23.24" evidence="4"/>
<evidence type="ECO:0000256" key="1">
    <source>
        <dbReference type="ARBA" id="ARBA00001675"/>
    </source>
</evidence>
<dbReference type="Gene3D" id="2.40.70.10">
    <property type="entry name" value="Acid Proteases"/>
    <property type="match status" value="2"/>
</dbReference>
<dbReference type="GO" id="GO:0004190">
    <property type="term" value="F:aspartic-type endopeptidase activity"/>
    <property type="evidence" value="ECO:0007669"/>
    <property type="project" value="UniProtKB-KW"/>
</dbReference>
<dbReference type="RefSeq" id="XP_456845.2">
    <property type="nucleotide sequence ID" value="XM_456845.1"/>
</dbReference>
<dbReference type="PROSITE" id="PS51767">
    <property type="entry name" value="PEPTIDASE_A1"/>
    <property type="match status" value="1"/>
</dbReference>
<dbReference type="InterPro" id="IPR001461">
    <property type="entry name" value="Aspartic_peptidase_A1"/>
</dbReference>
<gene>
    <name evidence="16" type="ordered locus">DEHA2A11858g</name>
</gene>
<dbReference type="GeneID" id="2899462"/>
<comment type="similarity">
    <text evidence="3 13">Belongs to the peptidase A1 family.</text>
</comment>
<feature type="region of interest" description="Disordered" evidence="14">
    <location>
        <begin position="170"/>
        <end position="196"/>
    </location>
</feature>
<evidence type="ECO:0000313" key="16">
    <source>
        <dbReference type="EMBL" id="CAG84820.2"/>
    </source>
</evidence>
<dbReference type="HOGENOM" id="CLU_013253_9_1_1"/>
<feature type="compositionally biased region" description="Low complexity" evidence="14">
    <location>
        <begin position="187"/>
        <end position="196"/>
    </location>
</feature>
<dbReference type="SUPFAM" id="SSF50630">
    <property type="entry name" value="Acid proteases"/>
    <property type="match status" value="1"/>
</dbReference>
<evidence type="ECO:0000256" key="9">
    <source>
        <dbReference type="ARBA" id="ARBA00022801"/>
    </source>
</evidence>
<dbReference type="GO" id="GO:0005576">
    <property type="term" value="C:extracellular region"/>
    <property type="evidence" value="ECO:0007669"/>
    <property type="project" value="UniProtKB-SubCell"/>
</dbReference>
<dbReference type="eggNOG" id="KOG1339">
    <property type="taxonomic scope" value="Eukaryota"/>
</dbReference>
<evidence type="ECO:0000256" key="3">
    <source>
        <dbReference type="ARBA" id="ARBA00007447"/>
    </source>
</evidence>
<organism evidence="16 17">
    <name type="scientific">Debaryomyces hansenii (strain ATCC 36239 / CBS 767 / BCRC 21394 / JCM 1990 / NBRC 0083 / IGC 2968)</name>
    <name type="common">Yeast</name>
    <name type="synonym">Torulaspora hansenii</name>
    <dbReference type="NCBI Taxonomy" id="284592"/>
    <lineage>
        <taxon>Eukaryota</taxon>
        <taxon>Fungi</taxon>
        <taxon>Dikarya</taxon>
        <taxon>Ascomycota</taxon>
        <taxon>Saccharomycotina</taxon>
        <taxon>Pichiomycetes</taxon>
        <taxon>Debaryomycetaceae</taxon>
        <taxon>Debaryomyces</taxon>
    </lineage>
</organism>
<keyword evidence="6 13" id="KW-0645">Protease</keyword>
<protein>
    <recommendedName>
        <fullName evidence="4">candidapepsin</fullName>
        <ecNumber evidence="4">3.4.23.24</ecNumber>
    </recommendedName>
</protein>
<dbReference type="InterPro" id="IPR021109">
    <property type="entry name" value="Peptidase_aspartic_dom_sf"/>
</dbReference>
<keyword evidence="8 13" id="KW-0064">Aspartyl protease</keyword>
<evidence type="ECO:0000256" key="14">
    <source>
        <dbReference type="SAM" id="MobiDB-lite"/>
    </source>
</evidence>
<dbReference type="Proteomes" id="UP000000599">
    <property type="component" value="Chromosome A"/>
</dbReference>
<dbReference type="PROSITE" id="PS00141">
    <property type="entry name" value="ASP_PROTEASE"/>
    <property type="match status" value="2"/>
</dbReference>
<evidence type="ECO:0000256" key="8">
    <source>
        <dbReference type="ARBA" id="ARBA00022750"/>
    </source>
</evidence>
<evidence type="ECO:0000256" key="12">
    <source>
        <dbReference type="PIRSR" id="PIRSR601461-1"/>
    </source>
</evidence>
<feature type="active site" evidence="12">
    <location>
        <position position="382"/>
    </location>
</feature>
<dbReference type="CDD" id="cd05474">
    <property type="entry name" value="SAP_like"/>
    <property type="match status" value="1"/>
</dbReference>
<keyword evidence="5" id="KW-0964">Secreted</keyword>
<dbReference type="KEGG" id="dha:DEHA2A11858g"/>
<dbReference type="Pfam" id="PF00026">
    <property type="entry name" value="Asp"/>
    <property type="match status" value="2"/>
</dbReference>
<evidence type="ECO:0000259" key="15">
    <source>
        <dbReference type="PROSITE" id="PS51767"/>
    </source>
</evidence>
<feature type="compositionally biased region" description="Basic and acidic residues" evidence="14">
    <location>
        <begin position="121"/>
        <end position="148"/>
    </location>
</feature>
<evidence type="ECO:0000256" key="5">
    <source>
        <dbReference type="ARBA" id="ARBA00022525"/>
    </source>
</evidence>
<dbReference type="PANTHER" id="PTHR47966">
    <property type="entry name" value="BETA-SITE APP-CLEAVING ENZYME, ISOFORM A-RELATED"/>
    <property type="match status" value="1"/>
</dbReference>
<keyword evidence="17" id="KW-1185">Reference proteome</keyword>
<proteinExistence type="inferred from homology"/>
<dbReference type="VEuPathDB" id="FungiDB:DEHA2A11858g"/>
<dbReference type="PANTHER" id="PTHR47966:SF65">
    <property type="entry name" value="ASPARTIC-TYPE ENDOPEPTIDASE"/>
    <property type="match status" value="1"/>
</dbReference>
<feature type="region of interest" description="Disordered" evidence="14">
    <location>
        <begin position="508"/>
        <end position="538"/>
    </location>
</feature>
<reference evidence="16 17" key="1">
    <citation type="journal article" date="2004" name="Nature">
        <title>Genome evolution in yeasts.</title>
        <authorList>
            <consortium name="Genolevures"/>
            <person name="Dujon B."/>
            <person name="Sherman D."/>
            <person name="Fischer G."/>
            <person name="Durrens P."/>
            <person name="Casaregola S."/>
            <person name="Lafontaine I."/>
            <person name="de Montigny J."/>
            <person name="Marck C."/>
            <person name="Neuveglise C."/>
            <person name="Talla E."/>
            <person name="Goffard N."/>
            <person name="Frangeul L."/>
            <person name="Aigle M."/>
            <person name="Anthouard V."/>
            <person name="Babour A."/>
            <person name="Barbe V."/>
            <person name="Barnay S."/>
            <person name="Blanchin S."/>
            <person name="Beckerich J.M."/>
            <person name="Beyne E."/>
            <person name="Bleykasten C."/>
            <person name="Boisrame A."/>
            <person name="Boyer J."/>
            <person name="Cattolico L."/>
            <person name="Confanioleri F."/>
            <person name="de Daruvar A."/>
            <person name="Despons L."/>
            <person name="Fabre E."/>
            <person name="Fairhead C."/>
            <person name="Ferry-Dumazet H."/>
            <person name="Groppi A."/>
            <person name="Hantraye F."/>
            <person name="Hennequin C."/>
            <person name="Jauniaux N."/>
            <person name="Joyet P."/>
            <person name="Kachouri R."/>
            <person name="Kerrest A."/>
            <person name="Koszul R."/>
            <person name="Lemaire M."/>
            <person name="Lesur I."/>
            <person name="Ma L."/>
            <person name="Muller H."/>
            <person name="Nicaud J.M."/>
            <person name="Nikolski M."/>
            <person name="Oztas S."/>
            <person name="Ozier-Kalogeropoulos O."/>
            <person name="Pellenz S."/>
            <person name="Potier S."/>
            <person name="Richard G.F."/>
            <person name="Straub M.L."/>
            <person name="Suleau A."/>
            <person name="Swennene D."/>
            <person name="Tekaia F."/>
            <person name="Wesolowski-Louvel M."/>
            <person name="Westhof E."/>
            <person name="Wirth B."/>
            <person name="Zeniou-Meyer M."/>
            <person name="Zivanovic I."/>
            <person name="Bolotin-Fukuhara M."/>
            <person name="Thierry A."/>
            <person name="Bouchier C."/>
            <person name="Caudron B."/>
            <person name="Scarpelli C."/>
            <person name="Gaillardin C."/>
            <person name="Weissenbach J."/>
            <person name="Wincker P."/>
            <person name="Souciet J.L."/>
        </authorList>
    </citation>
    <scope>NUCLEOTIDE SEQUENCE [LARGE SCALE GENOMIC DNA]</scope>
    <source>
        <strain evidence="17">ATCC 36239 / CBS 767 / BCRC 21394 / JCM 1990 / NBRC 0083 / IGC 2968</strain>
    </source>
</reference>
<keyword evidence="11" id="KW-1015">Disulfide bond</keyword>
<keyword evidence="9 13" id="KW-0378">Hydrolase</keyword>
<feature type="region of interest" description="Disordered" evidence="14">
    <location>
        <begin position="121"/>
        <end position="149"/>
    </location>
</feature>
<evidence type="ECO:0000256" key="13">
    <source>
        <dbReference type="RuleBase" id="RU000454"/>
    </source>
</evidence>
<dbReference type="PRINTS" id="PR00792">
    <property type="entry name" value="PEPSIN"/>
</dbReference>
<evidence type="ECO:0000256" key="7">
    <source>
        <dbReference type="ARBA" id="ARBA00022729"/>
    </source>
</evidence>
<name>Q6BY74_DEBHA</name>
<dbReference type="GO" id="GO:0006508">
    <property type="term" value="P:proteolysis"/>
    <property type="evidence" value="ECO:0007669"/>
    <property type="project" value="UniProtKB-KW"/>
</dbReference>
<dbReference type="EMBL" id="CR382133">
    <property type="protein sequence ID" value="CAG84820.2"/>
    <property type="molecule type" value="Genomic_DNA"/>
</dbReference>
<comment type="catalytic activity">
    <reaction evidence="1">
        <text>Preferential cleavage at the carboxyl of hydrophobic amino acids, but fails to cleave 15-Leu-|-Tyr-16, 16-Tyr-|-Leu-17 and 24-Phe-|-Phe-25 of insulin B chain. Activates trypsinogen, and degrades keratin.</text>
        <dbReference type="EC" id="3.4.23.24"/>
    </reaction>
</comment>
<evidence type="ECO:0000256" key="6">
    <source>
        <dbReference type="ARBA" id="ARBA00022670"/>
    </source>
</evidence>
<evidence type="ECO:0000313" key="17">
    <source>
        <dbReference type="Proteomes" id="UP000000599"/>
    </source>
</evidence>
<dbReference type="InterPro" id="IPR001969">
    <property type="entry name" value="Aspartic_peptidase_AS"/>
</dbReference>
<evidence type="ECO:0000256" key="2">
    <source>
        <dbReference type="ARBA" id="ARBA00004613"/>
    </source>
</evidence>
<feature type="domain" description="Peptidase A1" evidence="15">
    <location>
        <begin position="66"/>
        <end position="487"/>
    </location>
</feature>
<keyword evidence="7" id="KW-0732">Signal</keyword>